<name>A0A0E9VH74_ANGAN</name>
<evidence type="ECO:0000313" key="2">
    <source>
        <dbReference type="EMBL" id="JAH77484.1"/>
    </source>
</evidence>
<proteinExistence type="predicted"/>
<dbReference type="AlphaFoldDB" id="A0A0E9VH74"/>
<organism evidence="2">
    <name type="scientific">Anguilla anguilla</name>
    <name type="common">European freshwater eel</name>
    <name type="synonym">Muraena anguilla</name>
    <dbReference type="NCBI Taxonomy" id="7936"/>
    <lineage>
        <taxon>Eukaryota</taxon>
        <taxon>Metazoa</taxon>
        <taxon>Chordata</taxon>
        <taxon>Craniata</taxon>
        <taxon>Vertebrata</taxon>
        <taxon>Euteleostomi</taxon>
        <taxon>Actinopterygii</taxon>
        <taxon>Neopterygii</taxon>
        <taxon>Teleostei</taxon>
        <taxon>Anguilliformes</taxon>
        <taxon>Anguillidae</taxon>
        <taxon>Anguilla</taxon>
    </lineage>
</organism>
<sequence length="42" mass="4884">MRELIRPPMTFINDLNTFEHTRERRQTLPVPSGMESDTPGLV</sequence>
<dbReference type="EMBL" id="GBXM01031093">
    <property type="protein sequence ID" value="JAH77484.1"/>
    <property type="molecule type" value="Transcribed_RNA"/>
</dbReference>
<reference evidence="2" key="2">
    <citation type="journal article" date="2015" name="Fish Shellfish Immunol.">
        <title>Early steps in the European eel (Anguilla anguilla)-Vibrio vulnificus interaction in the gills: Role of the RtxA13 toxin.</title>
        <authorList>
            <person name="Callol A."/>
            <person name="Pajuelo D."/>
            <person name="Ebbesson L."/>
            <person name="Teles M."/>
            <person name="MacKenzie S."/>
            <person name="Amaro C."/>
        </authorList>
    </citation>
    <scope>NUCLEOTIDE SEQUENCE</scope>
</reference>
<evidence type="ECO:0000256" key="1">
    <source>
        <dbReference type="SAM" id="MobiDB-lite"/>
    </source>
</evidence>
<feature type="region of interest" description="Disordered" evidence="1">
    <location>
        <begin position="20"/>
        <end position="42"/>
    </location>
</feature>
<accession>A0A0E9VH74</accession>
<protein>
    <submittedName>
        <fullName evidence="2">Uncharacterized protein</fullName>
    </submittedName>
</protein>
<reference evidence="2" key="1">
    <citation type="submission" date="2014-11" db="EMBL/GenBank/DDBJ databases">
        <authorList>
            <person name="Amaro Gonzalez C."/>
        </authorList>
    </citation>
    <scope>NUCLEOTIDE SEQUENCE</scope>
</reference>